<evidence type="ECO:0000256" key="1">
    <source>
        <dbReference type="SAM" id="MobiDB-lite"/>
    </source>
</evidence>
<evidence type="ECO:0000313" key="2">
    <source>
        <dbReference type="EMBL" id="MXO73873.1"/>
    </source>
</evidence>
<dbReference type="Proteomes" id="UP000439522">
    <property type="component" value="Unassembled WGS sequence"/>
</dbReference>
<dbReference type="AlphaFoldDB" id="A0A6I4T9T0"/>
<comment type="caution">
    <text evidence="2">The sequence shown here is derived from an EMBL/GenBank/DDBJ whole genome shotgun (WGS) entry which is preliminary data.</text>
</comment>
<keyword evidence="3" id="KW-1185">Reference proteome</keyword>
<feature type="compositionally biased region" description="Basic and acidic residues" evidence="1">
    <location>
        <begin position="23"/>
        <end position="52"/>
    </location>
</feature>
<organism evidence="2 3">
    <name type="scientific">Tsuneonella aeria</name>
    <dbReference type="NCBI Taxonomy" id="1837929"/>
    <lineage>
        <taxon>Bacteria</taxon>
        <taxon>Pseudomonadati</taxon>
        <taxon>Pseudomonadota</taxon>
        <taxon>Alphaproteobacteria</taxon>
        <taxon>Sphingomonadales</taxon>
        <taxon>Erythrobacteraceae</taxon>
        <taxon>Tsuneonella</taxon>
    </lineage>
</organism>
<dbReference type="OrthoDB" id="9986090at2"/>
<proteinExistence type="predicted"/>
<sequence length="52" mass="5614">MSSETGNAQAREENRGSANPNEARQKADSRDPNKSNARDREGRKGGDNAKAL</sequence>
<gene>
    <name evidence="2" type="ORF">GRI40_01370</name>
</gene>
<dbReference type="EMBL" id="WTZA01000001">
    <property type="protein sequence ID" value="MXO73873.1"/>
    <property type="molecule type" value="Genomic_DNA"/>
</dbReference>
<reference evidence="2 3" key="1">
    <citation type="submission" date="2019-12" db="EMBL/GenBank/DDBJ databases">
        <title>Genomic-based taxomic classification of the family Erythrobacteraceae.</title>
        <authorList>
            <person name="Xu L."/>
        </authorList>
    </citation>
    <scope>NUCLEOTIDE SEQUENCE [LARGE SCALE GENOMIC DNA]</scope>
    <source>
        <strain evidence="2 3">100921-2</strain>
    </source>
</reference>
<accession>A0A6I4T9T0</accession>
<evidence type="ECO:0000313" key="3">
    <source>
        <dbReference type="Proteomes" id="UP000439522"/>
    </source>
</evidence>
<protein>
    <submittedName>
        <fullName evidence="2">Uncharacterized protein</fullName>
    </submittedName>
</protein>
<dbReference type="RefSeq" id="WP_160609681.1">
    <property type="nucleotide sequence ID" value="NZ_WTZA01000001.1"/>
</dbReference>
<feature type="region of interest" description="Disordered" evidence="1">
    <location>
        <begin position="1"/>
        <end position="52"/>
    </location>
</feature>
<name>A0A6I4T9T0_9SPHN</name>